<feature type="compositionally biased region" description="Low complexity" evidence="1">
    <location>
        <begin position="78"/>
        <end position="93"/>
    </location>
</feature>
<evidence type="ECO:0000313" key="2">
    <source>
        <dbReference type="EnsemblPlants" id="ORGLA12G0119400.1"/>
    </source>
</evidence>
<accession>I1R6N8</accession>
<proteinExistence type="predicted"/>
<protein>
    <submittedName>
        <fullName evidence="2">Uncharacterized protein</fullName>
    </submittedName>
</protein>
<reference evidence="2" key="1">
    <citation type="submission" date="2015-06" db="UniProtKB">
        <authorList>
            <consortium name="EnsemblPlants"/>
        </authorList>
    </citation>
    <scope>IDENTIFICATION</scope>
</reference>
<reference evidence="2 3" key="2">
    <citation type="submission" date="2018-04" db="EMBL/GenBank/DDBJ databases">
        <title>OglaRS2 (Oryza glaberrima Reference Sequence Version 2).</title>
        <authorList>
            <person name="Zhang J."/>
            <person name="Kudrna D."/>
            <person name="Lee S."/>
            <person name="Talag J."/>
            <person name="Rajasekar S."/>
            <person name="Wing R.A."/>
        </authorList>
    </citation>
    <scope>NUCLEOTIDE SEQUENCE [LARGE SCALE GENOMIC DNA]</scope>
    <source>
        <strain evidence="2 3">cv. IRGC 96717</strain>
    </source>
</reference>
<feature type="compositionally biased region" description="Gly residues" evidence="1">
    <location>
        <begin position="94"/>
        <end position="106"/>
    </location>
</feature>
<sequence length="178" mass="18495">MASSPFLLLPPLPSLFLSPSPLRPSAGSERAAAAGASWSGGGRGLELKRRAGVHVTPLAPPPPAPPSGRHRDVGGGRATAVAARGRRLWAAAGGRAGGWAGKGDGGSRQWEDEGNGGGREKQATAVTSKPRDRTAWPHGEAEPLEERNEEERAAEEVASRRHPPPSTLRGRPPRGEAP</sequence>
<keyword evidence="3" id="KW-1185">Reference proteome</keyword>
<feature type="region of interest" description="Disordered" evidence="1">
    <location>
        <begin position="1"/>
        <end position="178"/>
    </location>
</feature>
<dbReference type="Proteomes" id="UP000007306">
    <property type="component" value="Chromosome 12"/>
</dbReference>
<dbReference type="HOGENOM" id="CLU_1512868_0_0_1"/>
<feature type="compositionally biased region" description="Basic and acidic residues" evidence="1">
    <location>
        <begin position="129"/>
        <end position="159"/>
    </location>
</feature>
<evidence type="ECO:0000256" key="1">
    <source>
        <dbReference type="SAM" id="MobiDB-lite"/>
    </source>
</evidence>
<name>I1R6N8_ORYGL</name>
<feature type="compositionally biased region" description="Low complexity" evidence="1">
    <location>
        <begin position="14"/>
        <end position="37"/>
    </location>
</feature>
<evidence type="ECO:0000313" key="3">
    <source>
        <dbReference type="Proteomes" id="UP000007306"/>
    </source>
</evidence>
<dbReference type="AlphaFoldDB" id="I1R6N8"/>
<dbReference type="Gramene" id="ORGLA12G0119400.1">
    <property type="protein sequence ID" value="ORGLA12G0119400.1"/>
    <property type="gene ID" value="ORGLA12G0119400"/>
</dbReference>
<dbReference type="EnsemblPlants" id="ORGLA12G0119400.1">
    <property type="protein sequence ID" value="ORGLA12G0119400.1"/>
    <property type="gene ID" value="ORGLA12G0119400"/>
</dbReference>
<organism evidence="2 3">
    <name type="scientific">Oryza glaberrima</name>
    <name type="common">African rice</name>
    <dbReference type="NCBI Taxonomy" id="4538"/>
    <lineage>
        <taxon>Eukaryota</taxon>
        <taxon>Viridiplantae</taxon>
        <taxon>Streptophyta</taxon>
        <taxon>Embryophyta</taxon>
        <taxon>Tracheophyta</taxon>
        <taxon>Spermatophyta</taxon>
        <taxon>Magnoliopsida</taxon>
        <taxon>Liliopsida</taxon>
        <taxon>Poales</taxon>
        <taxon>Poaceae</taxon>
        <taxon>BOP clade</taxon>
        <taxon>Oryzoideae</taxon>
        <taxon>Oryzeae</taxon>
        <taxon>Oryzinae</taxon>
        <taxon>Oryza</taxon>
    </lineage>
</organism>